<organism evidence="1 2">
    <name type="scientific">Rhizobium leguminosarum</name>
    <dbReference type="NCBI Taxonomy" id="384"/>
    <lineage>
        <taxon>Bacteria</taxon>
        <taxon>Pseudomonadati</taxon>
        <taxon>Pseudomonadota</taxon>
        <taxon>Alphaproteobacteria</taxon>
        <taxon>Hyphomicrobiales</taxon>
        <taxon>Rhizobiaceae</taxon>
        <taxon>Rhizobium/Agrobacterium group</taxon>
        <taxon>Rhizobium</taxon>
    </lineage>
</organism>
<reference evidence="1 2" key="1">
    <citation type="submission" date="2019-02" db="EMBL/GenBank/DDBJ databases">
        <title>The genomic architecture of introgression among sibling species of bacteria.</title>
        <authorList>
            <person name="Cavassim M.I.A."/>
            <person name="Moeskjaer S."/>
            <person name="Moslemi C."/>
            <person name="Fields B."/>
            <person name="Bachmann A."/>
            <person name="Vilhjalmsson B."/>
            <person name="Schierup M.H."/>
            <person name="Young J.P.W."/>
            <person name="Andersen S.U."/>
        </authorList>
    </citation>
    <scope>NUCLEOTIDE SEQUENCE [LARGE SCALE GENOMIC DNA]</scope>
    <source>
        <strain evidence="1 2">SM145A</strain>
        <plasmid evidence="1">pSM145A_Rh05</plasmid>
    </source>
</reference>
<protein>
    <submittedName>
        <fullName evidence="1">HAD family phosphatase</fullName>
    </submittedName>
</protein>
<dbReference type="CDD" id="cd07505">
    <property type="entry name" value="HAD_BPGM-like"/>
    <property type="match status" value="1"/>
</dbReference>
<geneLocation type="plasmid" evidence="1">
    <name>pSM145A_Rh05</name>
</geneLocation>
<dbReference type="NCBIfam" id="TIGR01509">
    <property type="entry name" value="HAD-SF-IA-v3"/>
    <property type="match status" value="1"/>
</dbReference>
<dbReference type="InterPro" id="IPR023214">
    <property type="entry name" value="HAD_sf"/>
</dbReference>
<keyword evidence="1" id="KW-0614">Plasmid</keyword>
<accession>A0A4Q8XRC1</accession>
<dbReference type="SFLD" id="SFLDG01129">
    <property type="entry name" value="C1.5:_HAD__Beta-PGM__Phosphata"/>
    <property type="match status" value="1"/>
</dbReference>
<name>A0A4Q8XRC1_RHILE</name>
<dbReference type="RefSeq" id="WP_130671705.1">
    <property type="nucleotide sequence ID" value="NZ_SIOH01000005.1"/>
</dbReference>
<dbReference type="Gene3D" id="1.10.150.240">
    <property type="entry name" value="Putative phosphatase, domain 2"/>
    <property type="match status" value="1"/>
</dbReference>
<evidence type="ECO:0000313" key="1">
    <source>
        <dbReference type="EMBL" id="TAX66240.1"/>
    </source>
</evidence>
<dbReference type="PRINTS" id="PR00413">
    <property type="entry name" value="HADHALOGNASE"/>
</dbReference>
<dbReference type="SUPFAM" id="SSF56784">
    <property type="entry name" value="HAD-like"/>
    <property type="match status" value="1"/>
</dbReference>
<sequence length="215" mass="23488">MIDILTLENDFEAVIFDCDGTLVHTPPVYADAWAAGFALSGKPMNGAWYLMRAGMSEGVLMDAFEREFDVVLDRESVIATMRSHFLQNVHNVREVRAVAATVRRLAGLRPMAVASGGSREIVTATLQGTGLREYFDQVVTIDDVANPKPAPDLFLQAAALLGIDPARCVVFEDSEQGLEAARRAGMSAVDVNRLDLHEQEQLADECLSIRSVQAH</sequence>
<dbReference type="InterPro" id="IPR023198">
    <property type="entry name" value="PGP-like_dom2"/>
</dbReference>
<dbReference type="GO" id="GO:0050308">
    <property type="term" value="F:sugar-phosphatase activity"/>
    <property type="evidence" value="ECO:0007669"/>
    <property type="project" value="TreeGrafter"/>
</dbReference>
<dbReference type="InterPro" id="IPR006439">
    <property type="entry name" value="HAD-SF_hydro_IA"/>
</dbReference>
<dbReference type="EMBL" id="SIPC01000005">
    <property type="protein sequence ID" value="TAX66240.1"/>
    <property type="molecule type" value="Genomic_DNA"/>
</dbReference>
<evidence type="ECO:0000313" key="2">
    <source>
        <dbReference type="Proteomes" id="UP000293652"/>
    </source>
</evidence>
<dbReference type="Proteomes" id="UP000293652">
    <property type="component" value="Unassembled WGS sequence"/>
</dbReference>
<dbReference type="InterPro" id="IPR036412">
    <property type="entry name" value="HAD-like_sf"/>
</dbReference>
<dbReference type="InterPro" id="IPR051806">
    <property type="entry name" value="HAD-like_SPP"/>
</dbReference>
<dbReference type="PANTHER" id="PTHR43481:SF4">
    <property type="entry name" value="GLYCEROL-1-PHOSPHATE PHOSPHOHYDROLASE 1-RELATED"/>
    <property type="match status" value="1"/>
</dbReference>
<comment type="caution">
    <text evidence="1">The sequence shown here is derived from an EMBL/GenBank/DDBJ whole genome shotgun (WGS) entry which is preliminary data.</text>
</comment>
<dbReference type="SFLD" id="SFLDS00003">
    <property type="entry name" value="Haloacid_Dehalogenase"/>
    <property type="match status" value="1"/>
</dbReference>
<dbReference type="PANTHER" id="PTHR43481">
    <property type="entry name" value="FRUCTOSE-1-PHOSPHATE PHOSPHATASE"/>
    <property type="match status" value="1"/>
</dbReference>
<gene>
    <name evidence="1" type="ORF">ELI03_32365</name>
</gene>
<dbReference type="Gene3D" id="3.40.50.1000">
    <property type="entry name" value="HAD superfamily/HAD-like"/>
    <property type="match status" value="1"/>
</dbReference>
<proteinExistence type="predicted"/>
<dbReference type="AlphaFoldDB" id="A0A4Q8XRC1"/>
<dbReference type="Pfam" id="PF00702">
    <property type="entry name" value="Hydrolase"/>
    <property type="match status" value="1"/>
</dbReference>